<keyword evidence="1" id="KW-0812">Transmembrane</keyword>
<reference evidence="2 3" key="1">
    <citation type="submission" date="2024-02" db="EMBL/GenBank/DDBJ databases">
        <authorList>
            <person name="Vignale AGUSTIN F."/>
            <person name="Sosa J E."/>
            <person name="Modenutti C."/>
        </authorList>
    </citation>
    <scope>NUCLEOTIDE SEQUENCE [LARGE SCALE GENOMIC DNA]</scope>
</reference>
<dbReference type="EMBL" id="CAUOFW020010113">
    <property type="protein sequence ID" value="CAK9187729.1"/>
    <property type="molecule type" value="Genomic_DNA"/>
</dbReference>
<feature type="transmembrane region" description="Helical" evidence="1">
    <location>
        <begin position="79"/>
        <end position="102"/>
    </location>
</feature>
<evidence type="ECO:0000313" key="3">
    <source>
        <dbReference type="Proteomes" id="UP001642360"/>
    </source>
</evidence>
<comment type="caution">
    <text evidence="2">The sequence shown here is derived from an EMBL/GenBank/DDBJ whole genome shotgun (WGS) entry which is preliminary data.</text>
</comment>
<feature type="transmembrane region" description="Helical" evidence="1">
    <location>
        <begin position="12"/>
        <end position="36"/>
    </location>
</feature>
<evidence type="ECO:0000313" key="2">
    <source>
        <dbReference type="EMBL" id="CAK9187729.1"/>
    </source>
</evidence>
<name>A0ABC8V4B1_9AQUA</name>
<sequence>MVQAALPWMKVLPGRLTFGGFGDGLVLLSLVFLFHLRIHFALVSYILHLSCEVMLDFVICTSSHTALTKVSKRCIHGKLGASVSFPGVFMWCIMLDSLYIYVVKGSWSLSSFLIIGCIKSGNGHLWASRVYASLEACNISSSIIN</sequence>
<feature type="transmembrane region" description="Helical" evidence="1">
    <location>
        <begin position="42"/>
        <end position="67"/>
    </location>
</feature>
<gene>
    <name evidence="2" type="ORF">ILEXP_LOCUS58320</name>
</gene>
<evidence type="ECO:0000256" key="1">
    <source>
        <dbReference type="SAM" id="Phobius"/>
    </source>
</evidence>
<keyword evidence="1" id="KW-0472">Membrane</keyword>
<dbReference type="AlphaFoldDB" id="A0ABC8V4B1"/>
<accession>A0ABC8V4B1</accession>
<protein>
    <submittedName>
        <fullName evidence="2">Uncharacterized protein</fullName>
    </submittedName>
</protein>
<keyword evidence="3" id="KW-1185">Reference proteome</keyword>
<proteinExistence type="predicted"/>
<keyword evidence="1" id="KW-1133">Transmembrane helix</keyword>
<dbReference type="Proteomes" id="UP001642360">
    <property type="component" value="Unassembled WGS sequence"/>
</dbReference>
<organism evidence="2 3">
    <name type="scientific">Ilex paraguariensis</name>
    <name type="common">yerba mate</name>
    <dbReference type="NCBI Taxonomy" id="185542"/>
    <lineage>
        <taxon>Eukaryota</taxon>
        <taxon>Viridiplantae</taxon>
        <taxon>Streptophyta</taxon>
        <taxon>Embryophyta</taxon>
        <taxon>Tracheophyta</taxon>
        <taxon>Spermatophyta</taxon>
        <taxon>Magnoliopsida</taxon>
        <taxon>eudicotyledons</taxon>
        <taxon>Gunneridae</taxon>
        <taxon>Pentapetalae</taxon>
        <taxon>asterids</taxon>
        <taxon>campanulids</taxon>
        <taxon>Aquifoliales</taxon>
        <taxon>Aquifoliaceae</taxon>
        <taxon>Ilex</taxon>
    </lineage>
</organism>